<name>A0ABU2G049_9EURY</name>
<comment type="caution">
    <text evidence="10">The sequence shown here is derived from an EMBL/GenBank/DDBJ whole genome shotgun (WGS) entry which is preliminary data.</text>
</comment>
<dbReference type="InterPro" id="IPR057433">
    <property type="entry name" value="LMF1/2_C"/>
</dbReference>
<evidence type="ECO:0000256" key="5">
    <source>
        <dbReference type="ARBA" id="ARBA00022989"/>
    </source>
</evidence>
<dbReference type="InterPro" id="IPR057434">
    <property type="entry name" value="LMF1/2_N"/>
</dbReference>
<evidence type="ECO:0000256" key="6">
    <source>
        <dbReference type="ARBA" id="ARBA00023136"/>
    </source>
</evidence>
<dbReference type="InterPro" id="IPR009613">
    <property type="entry name" value="LMF"/>
</dbReference>
<feature type="transmembrane region" description="Helical" evidence="7">
    <location>
        <begin position="139"/>
        <end position="160"/>
    </location>
</feature>
<dbReference type="RefSeq" id="WP_310928011.1">
    <property type="nucleotide sequence ID" value="NZ_JAMQOQ010000002.1"/>
</dbReference>
<keyword evidence="6 7" id="KW-0472">Membrane</keyword>
<dbReference type="PANTHER" id="PTHR14463">
    <property type="entry name" value="LIPASE MATURATION FACTOR"/>
    <property type="match status" value="1"/>
</dbReference>
<keyword evidence="11" id="KW-1185">Reference proteome</keyword>
<evidence type="ECO:0000259" key="9">
    <source>
        <dbReference type="Pfam" id="PF25179"/>
    </source>
</evidence>
<evidence type="ECO:0000259" key="8">
    <source>
        <dbReference type="Pfam" id="PF06762"/>
    </source>
</evidence>
<reference evidence="10 11" key="1">
    <citation type="submission" date="2022-06" db="EMBL/GenBank/DDBJ databases">
        <title>Halogeometricum sp. a new haloarchaeum isolate from saline soil.</title>
        <authorList>
            <person name="Strakova D."/>
            <person name="Galisteo C."/>
            <person name="Sanchez-Porro C."/>
            <person name="Ventosa A."/>
        </authorList>
    </citation>
    <scope>NUCLEOTIDE SEQUENCE [LARGE SCALE GENOMIC DNA]</scope>
    <source>
        <strain evidence="11">S3BR25-2</strain>
    </source>
</reference>
<evidence type="ECO:0000256" key="7">
    <source>
        <dbReference type="SAM" id="Phobius"/>
    </source>
</evidence>
<evidence type="ECO:0000256" key="4">
    <source>
        <dbReference type="ARBA" id="ARBA00022824"/>
    </source>
</evidence>
<evidence type="ECO:0000256" key="1">
    <source>
        <dbReference type="ARBA" id="ARBA00004477"/>
    </source>
</evidence>
<organism evidence="10 11">
    <name type="scientific">Halogeometricum luteum</name>
    <dbReference type="NCBI Taxonomy" id="2950537"/>
    <lineage>
        <taxon>Archaea</taxon>
        <taxon>Methanobacteriati</taxon>
        <taxon>Methanobacteriota</taxon>
        <taxon>Stenosarchaea group</taxon>
        <taxon>Halobacteria</taxon>
        <taxon>Halobacteriales</taxon>
        <taxon>Haloferacaceae</taxon>
        <taxon>Halogeometricum</taxon>
    </lineage>
</organism>
<keyword evidence="3 7" id="KW-0812">Transmembrane</keyword>
<protein>
    <submittedName>
        <fullName evidence="10">Lipase maturation factor family protein</fullName>
    </submittedName>
</protein>
<dbReference type="PANTHER" id="PTHR14463:SF10">
    <property type="entry name" value="LIPASE MATURATION FACTOR 1"/>
    <property type="match status" value="1"/>
</dbReference>
<feature type="transmembrane region" description="Helical" evidence="7">
    <location>
        <begin position="73"/>
        <end position="95"/>
    </location>
</feature>
<keyword evidence="4" id="KW-0256">Endoplasmic reticulum</keyword>
<feature type="transmembrane region" description="Helical" evidence="7">
    <location>
        <begin position="107"/>
        <end position="127"/>
    </location>
</feature>
<keyword evidence="5 7" id="KW-1133">Transmembrane helix</keyword>
<evidence type="ECO:0000313" key="11">
    <source>
        <dbReference type="Proteomes" id="UP001254813"/>
    </source>
</evidence>
<dbReference type="Pfam" id="PF06762">
    <property type="entry name" value="LMF1"/>
    <property type="match status" value="1"/>
</dbReference>
<dbReference type="Pfam" id="PF25179">
    <property type="entry name" value="LMF1_C"/>
    <property type="match status" value="1"/>
</dbReference>
<evidence type="ECO:0000256" key="2">
    <source>
        <dbReference type="ARBA" id="ARBA00005512"/>
    </source>
</evidence>
<comment type="subcellular location">
    <subcellularLocation>
        <location evidence="1">Endoplasmic reticulum membrane</location>
        <topology evidence="1">Multi-pass membrane protein</topology>
    </subcellularLocation>
</comment>
<feature type="domain" description="Lipase maturation factor 1/2 N-terminal" evidence="8">
    <location>
        <begin position="127"/>
        <end position="278"/>
    </location>
</feature>
<evidence type="ECO:0000256" key="3">
    <source>
        <dbReference type="ARBA" id="ARBA00022692"/>
    </source>
</evidence>
<feature type="domain" description="Lipase maturation factor 1/2 C-terminal" evidence="9">
    <location>
        <begin position="340"/>
        <end position="480"/>
    </location>
</feature>
<gene>
    <name evidence="10" type="ORF">NDI79_08280</name>
</gene>
<dbReference type="Proteomes" id="UP001254813">
    <property type="component" value="Unassembled WGS sequence"/>
</dbReference>
<sequence>MPDAFAWTESYWLVRLVFQRALAVVYLLAFLVAARQFRALAGEDGLLPLDEYVERAEFRERPSLFHLFPSDRVVGAAAWTGVALSLLALLGVPYLLPDPYAVPASMLLWGLMWALYLSFVNAGRVFYGYGWESMLLETGFLAVFLGAGASGPPVVVMWLLKWVLFRNMFGAGLIKIRGDDCWRELTCLDYHYETQPMPNPGSWFVHHLPERFHRLEALGNHVVELAVPFLFFAPQPYAAIGGAATVCFQLWLMVSGNFSWLNALSAVQAIATFGDGVLTGAVSLLPGVSAAAPAAAPAPLPLRIAAWLVALVVLALSVKPVKNLLSESQAMNTSFDPLSLVNTYGAFGSVTRERYQLVVEGTNAEDPDEGDWTAYEFAGQPVRTDERPPQWAPYHLRLDWQLWFAAMRPRPGPRQRWVAPFLAGLLDGDEATLSLVGENPFDGDPPERVRVLRYRYRFTTPEERAETGEWWRRERLGTYVAPVSGREFERRGQRAIR</sequence>
<feature type="transmembrane region" description="Helical" evidence="7">
    <location>
        <begin position="12"/>
        <end position="33"/>
    </location>
</feature>
<accession>A0ABU2G049</accession>
<comment type="similarity">
    <text evidence="2">Belongs to the lipase maturation factor family.</text>
</comment>
<dbReference type="EMBL" id="JAMQOQ010000002">
    <property type="protein sequence ID" value="MDS0294166.1"/>
    <property type="molecule type" value="Genomic_DNA"/>
</dbReference>
<evidence type="ECO:0000313" key="10">
    <source>
        <dbReference type="EMBL" id="MDS0294166.1"/>
    </source>
</evidence>
<proteinExistence type="inferred from homology"/>